<sequence length="83" mass="10144">MLDIKRRKGESFESMLRRFTKRIQESGKMLQAKKIRFHTKKKNKNAARKSALRRIELATKREYLIKTGRLTEEDQRHQHRSYR</sequence>
<reference evidence="1 2" key="1">
    <citation type="journal article" date="2015" name="Nature">
        <title>rRNA introns, odd ribosomes, and small enigmatic genomes across a large radiation of phyla.</title>
        <authorList>
            <person name="Brown C.T."/>
            <person name="Hug L.A."/>
            <person name="Thomas B.C."/>
            <person name="Sharon I."/>
            <person name="Castelle C.J."/>
            <person name="Singh A."/>
            <person name="Wilkins M.J."/>
            <person name="Williams K.H."/>
            <person name="Banfield J.F."/>
        </authorList>
    </citation>
    <scope>NUCLEOTIDE SEQUENCE [LARGE SCALE GENOMIC DNA]</scope>
</reference>
<proteinExistence type="predicted"/>
<evidence type="ECO:0008006" key="3">
    <source>
        <dbReference type="Google" id="ProtNLM"/>
    </source>
</evidence>
<evidence type="ECO:0000313" key="1">
    <source>
        <dbReference type="EMBL" id="KKR87821.1"/>
    </source>
</evidence>
<accession>A0A0G0UJX1</accession>
<evidence type="ECO:0000313" key="2">
    <source>
        <dbReference type="Proteomes" id="UP000034616"/>
    </source>
</evidence>
<gene>
    <name evidence="1" type="ORF">UU35_C0001G0102</name>
</gene>
<name>A0A0G0UJX1_9BACT</name>
<dbReference type="EMBL" id="LCAH01000001">
    <property type="protein sequence ID" value="KKR87821.1"/>
    <property type="molecule type" value="Genomic_DNA"/>
</dbReference>
<comment type="caution">
    <text evidence="1">The sequence shown here is derived from an EMBL/GenBank/DDBJ whole genome shotgun (WGS) entry which is preliminary data.</text>
</comment>
<protein>
    <recommendedName>
        <fullName evidence="3">30S ribosomal protein S21</fullName>
    </recommendedName>
</protein>
<organism evidence="1 2">
    <name type="scientific">Candidatus Uhrbacteria bacterium GW2011_GWC2_41_11</name>
    <dbReference type="NCBI Taxonomy" id="1618985"/>
    <lineage>
        <taxon>Bacteria</taxon>
        <taxon>Candidatus Uhriibacteriota</taxon>
    </lineage>
</organism>
<dbReference type="AlphaFoldDB" id="A0A0G0UJX1"/>
<dbReference type="Proteomes" id="UP000034616">
    <property type="component" value="Unassembled WGS sequence"/>
</dbReference>